<dbReference type="Proteomes" id="UP000218765">
    <property type="component" value="Chromosome"/>
</dbReference>
<dbReference type="RefSeq" id="WP_096363789.1">
    <property type="nucleotide sequence ID" value="NZ_AP018052.1"/>
</dbReference>
<organism evidence="3 4">
    <name type="scientific">Thiohalobacter thiocyanaticus</name>
    <dbReference type="NCBI Taxonomy" id="585455"/>
    <lineage>
        <taxon>Bacteria</taxon>
        <taxon>Pseudomonadati</taxon>
        <taxon>Pseudomonadota</taxon>
        <taxon>Gammaproteobacteria</taxon>
        <taxon>Thiohalobacterales</taxon>
        <taxon>Thiohalobacteraceae</taxon>
        <taxon>Thiohalobacter</taxon>
    </lineage>
</organism>
<proteinExistence type="predicted"/>
<protein>
    <submittedName>
        <fullName evidence="3">Succinate dehydrogenase/fumarate reductase, flavoprotein subunit</fullName>
    </submittedName>
</protein>
<feature type="signal peptide" evidence="2">
    <location>
        <begin position="1"/>
        <end position="27"/>
    </location>
</feature>
<dbReference type="EMBL" id="AP018052">
    <property type="protein sequence ID" value="BAZ92571.1"/>
    <property type="molecule type" value="Genomic_DNA"/>
</dbReference>
<keyword evidence="2" id="KW-0732">Signal</keyword>
<evidence type="ECO:0000313" key="3">
    <source>
        <dbReference type="EMBL" id="BAZ92571.1"/>
    </source>
</evidence>
<evidence type="ECO:0000256" key="1">
    <source>
        <dbReference type="SAM" id="MobiDB-lite"/>
    </source>
</evidence>
<gene>
    <name evidence="3" type="ORF">FOKN1_0167</name>
</gene>
<accession>A0A1Z4VLU5</accession>
<feature type="region of interest" description="Disordered" evidence="1">
    <location>
        <begin position="25"/>
        <end position="55"/>
    </location>
</feature>
<feature type="chain" id="PRO_5013051891" evidence="2">
    <location>
        <begin position="28"/>
        <end position="112"/>
    </location>
</feature>
<name>A0A1Z4VLU5_9GAMM</name>
<dbReference type="AlphaFoldDB" id="A0A1Z4VLU5"/>
<reference evidence="3 4" key="1">
    <citation type="submission" date="2017-05" db="EMBL/GenBank/DDBJ databases">
        <title>Thiocyanate degradation by Thiohalobacter thiocyanaticus FOKN1.</title>
        <authorList>
            <person name="Oshiki M."/>
            <person name="Fukushima T."/>
            <person name="Kawano S."/>
            <person name="Nakagawa J."/>
        </authorList>
    </citation>
    <scope>NUCLEOTIDE SEQUENCE [LARGE SCALE GENOMIC DNA]</scope>
    <source>
        <strain evidence="3 4">FOKN1</strain>
    </source>
</reference>
<dbReference type="KEGG" id="ttc:FOKN1_0167"/>
<feature type="compositionally biased region" description="Gly residues" evidence="1">
    <location>
        <begin position="40"/>
        <end position="49"/>
    </location>
</feature>
<evidence type="ECO:0000313" key="4">
    <source>
        <dbReference type="Proteomes" id="UP000218765"/>
    </source>
</evidence>
<dbReference type="OrthoDB" id="6370927at2"/>
<evidence type="ECO:0000256" key="2">
    <source>
        <dbReference type="SAM" id="SignalP"/>
    </source>
</evidence>
<keyword evidence="4" id="KW-1185">Reference proteome</keyword>
<sequence length="112" mass="11580">MRTAPAKPAVLAALLLLGGAAAGPAAASTLTDPTAPNPRGQGGAQGGADAGLTWTRVTENRREAVINGIRVTEGDRLGGVRILRIRHGAVMIETASGRSTLRLQPNRIKQRP</sequence>